<proteinExistence type="predicted"/>
<accession>A0A916JZY1</accession>
<gene>
    <name evidence="1" type="ORF">PAESOLCIP111_02139</name>
</gene>
<dbReference type="AlphaFoldDB" id="A0A916JZY1"/>
<name>A0A916JZY1_9BACL</name>
<protein>
    <submittedName>
        <fullName evidence="1">Uncharacterized protein</fullName>
    </submittedName>
</protein>
<reference evidence="1" key="1">
    <citation type="submission" date="2021-06" db="EMBL/GenBank/DDBJ databases">
        <authorList>
            <person name="Criscuolo A."/>
        </authorList>
    </citation>
    <scope>NUCLEOTIDE SEQUENCE</scope>
    <source>
        <strain evidence="1">CIP111600</strain>
    </source>
</reference>
<keyword evidence="2" id="KW-1185">Reference proteome</keyword>
<dbReference type="RefSeq" id="WP_218091923.1">
    <property type="nucleotide sequence ID" value="NZ_CAJVAS010000007.1"/>
</dbReference>
<dbReference type="EMBL" id="CAJVAS010000007">
    <property type="protein sequence ID" value="CAG7618680.1"/>
    <property type="molecule type" value="Genomic_DNA"/>
</dbReference>
<evidence type="ECO:0000313" key="2">
    <source>
        <dbReference type="Proteomes" id="UP000693672"/>
    </source>
</evidence>
<dbReference type="Proteomes" id="UP000693672">
    <property type="component" value="Unassembled WGS sequence"/>
</dbReference>
<sequence length="84" mass="9159">MTLMCEVCNGMESLSYSCPTCLQPADDQGKLSDYYGPYAPYRAIDDGMDNLSGDVMQRQCVHLAFCPACAASFPVPVPEKLQAE</sequence>
<comment type="caution">
    <text evidence="1">The sequence shown here is derived from an EMBL/GenBank/DDBJ whole genome shotgun (WGS) entry which is preliminary data.</text>
</comment>
<organism evidence="1 2">
    <name type="scientific">Paenibacillus solanacearum</name>
    <dbReference type="NCBI Taxonomy" id="2048548"/>
    <lineage>
        <taxon>Bacteria</taxon>
        <taxon>Bacillati</taxon>
        <taxon>Bacillota</taxon>
        <taxon>Bacilli</taxon>
        <taxon>Bacillales</taxon>
        <taxon>Paenibacillaceae</taxon>
        <taxon>Paenibacillus</taxon>
    </lineage>
</organism>
<evidence type="ECO:0000313" key="1">
    <source>
        <dbReference type="EMBL" id="CAG7618680.1"/>
    </source>
</evidence>